<feature type="signal peptide" evidence="1">
    <location>
        <begin position="1"/>
        <end position="20"/>
    </location>
</feature>
<gene>
    <name evidence="2" type="ORF">EW026_g7290</name>
</gene>
<keyword evidence="3" id="KW-1185">Reference proteome</keyword>
<organism evidence="2 3">
    <name type="scientific">Hermanssonia centrifuga</name>
    <dbReference type="NCBI Taxonomy" id="98765"/>
    <lineage>
        <taxon>Eukaryota</taxon>
        <taxon>Fungi</taxon>
        <taxon>Dikarya</taxon>
        <taxon>Basidiomycota</taxon>
        <taxon>Agaricomycotina</taxon>
        <taxon>Agaricomycetes</taxon>
        <taxon>Polyporales</taxon>
        <taxon>Meruliaceae</taxon>
        <taxon>Hermanssonia</taxon>
    </lineage>
</organism>
<sequence length="75" mass="7690">MKSSLVAFTALFTVLSHVAAAPVVGAEAGIQIAGRDAEEAEETPDPADIWFCYGCTVSGTTTTVQAAEAQETSPT</sequence>
<reference evidence="2 3" key="1">
    <citation type="submission" date="2019-02" db="EMBL/GenBank/DDBJ databases">
        <title>Genome sequencing of the rare red list fungi Phlebia centrifuga.</title>
        <authorList>
            <person name="Buettner E."/>
            <person name="Kellner H."/>
        </authorList>
    </citation>
    <scope>NUCLEOTIDE SEQUENCE [LARGE SCALE GENOMIC DNA]</scope>
    <source>
        <strain evidence="2 3">DSM 108282</strain>
    </source>
</reference>
<dbReference type="EMBL" id="SGPJ01000500">
    <property type="protein sequence ID" value="THG94116.1"/>
    <property type="molecule type" value="Genomic_DNA"/>
</dbReference>
<comment type="caution">
    <text evidence="2">The sequence shown here is derived from an EMBL/GenBank/DDBJ whole genome shotgun (WGS) entry which is preliminary data.</text>
</comment>
<feature type="chain" id="PRO_5020565164" evidence="1">
    <location>
        <begin position="21"/>
        <end position="75"/>
    </location>
</feature>
<evidence type="ECO:0000313" key="2">
    <source>
        <dbReference type="EMBL" id="THG94116.1"/>
    </source>
</evidence>
<keyword evidence="1" id="KW-0732">Signal</keyword>
<dbReference type="AlphaFoldDB" id="A0A4S4K8B4"/>
<name>A0A4S4K8B4_9APHY</name>
<evidence type="ECO:0000256" key="1">
    <source>
        <dbReference type="SAM" id="SignalP"/>
    </source>
</evidence>
<dbReference type="Proteomes" id="UP000309038">
    <property type="component" value="Unassembled WGS sequence"/>
</dbReference>
<protein>
    <submittedName>
        <fullName evidence="2">Uncharacterized protein</fullName>
    </submittedName>
</protein>
<evidence type="ECO:0000313" key="3">
    <source>
        <dbReference type="Proteomes" id="UP000309038"/>
    </source>
</evidence>
<proteinExistence type="predicted"/>
<accession>A0A4S4K8B4</accession>